<evidence type="ECO:0008006" key="7">
    <source>
        <dbReference type="Google" id="ProtNLM"/>
    </source>
</evidence>
<accession>A0A814N490</accession>
<feature type="domain" description="ZW10 C-terminal helical" evidence="3">
    <location>
        <begin position="616"/>
        <end position="766"/>
    </location>
</feature>
<dbReference type="Gene3D" id="1.10.357.150">
    <property type="match status" value="1"/>
</dbReference>
<evidence type="ECO:0000313" key="4">
    <source>
        <dbReference type="EMBL" id="CAF1088365.1"/>
    </source>
</evidence>
<protein>
    <recommendedName>
        <fullName evidence="7">Centromere/kinetochore protein zw10-like protein</fullName>
    </recommendedName>
</protein>
<evidence type="ECO:0000313" key="5">
    <source>
        <dbReference type="EMBL" id="CAF3875763.1"/>
    </source>
</evidence>
<keyword evidence="1" id="KW-0175">Coiled coil</keyword>
<dbReference type="Pfam" id="PF22766">
    <property type="entry name" value="ZW10_C2"/>
    <property type="match status" value="1"/>
</dbReference>
<reference evidence="4" key="1">
    <citation type="submission" date="2021-02" db="EMBL/GenBank/DDBJ databases">
        <authorList>
            <person name="Nowell W R."/>
        </authorList>
    </citation>
    <scope>NUCLEOTIDE SEQUENCE</scope>
</reference>
<name>A0A814N490_9BILA</name>
<evidence type="ECO:0000256" key="1">
    <source>
        <dbReference type="SAM" id="Coils"/>
    </source>
</evidence>
<dbReference type="PANTHER" id="PTHR12205">
    <property type="entry name" value="CENTROMERE/KINETOCHORE PROTEIN ZW10"/>
    <property type="match status" value="1"/>
</dbReference>
<evidence type="ECO:0000313" key="6">
    <source>
        <dbReference type="Proteomes" id="UP000663860"/>
    </source>
</evidence>
<dbReference type="GO" id="GO:1990423">
    <property type="term" value="C:RZZ complex"/>
    <property type="evidence" value="ECO:0007669"/>
    <property type="project" value="TreeGrafter"/>
</dbReference>
<dbReference type="GO" id="GO:0007094">
    <property type="term" value="P:mitotic spindle assembly checkpoint signaling"/>
    <property type="evidence" value="ECO:0007669"/>
    <property type="project" value="TreeGrafter"/>
</dbReference>
<sequence>MLADFLEKNDIKTYNQSITSDQINTLKTSLKQEIDDKQNQIHQFYTNKIQDINKIDGQTKKLIGQCEELESERKELLGKIEEHSKLENHARHVNSNYHQFHHLNQFIDGIKHLIQLQTQIQECRQLCKKGHLNEAKNSYKSIENILNNQYLFPNTNEKFYQQHYPLYETFQKSIGRLRSDICQTHHILWNDGVNKTTQNELQLNLNYLDQLFKCIFYEDRGEKLLMEKNIQTFATYCFQGFIQIFIEKKLKLVIDIETPVILLQMENNDDDIEKNNNIEQFNITLNYLKEFFEILNTYLLSRTMNIQTTKEKSIESISLMTIFSSTIANDFIELIREHLLNIIPSDFEYIEIFRLLLETVVNLEKYLIEIKFFSSTQITNVLSSVIGNIDESIIKSRCRTYLIQSRELLQSNAIITTSLKTIEIGDNEQLFIQNEQDKEKYKNQSASNILSSTISLDELDANMFRFPRTIIVEHAYEYMQFVRKILEEADQLDKYGAHLCATARNMMELFHIIYANLHEKKAQEFPYLTALHFNTYMYVAHECLILGEEYYHLKSKTADGQPITFVDYVAIFRNQAANLLKSQLDTQKDTLTSFIREIGTFHNIVDESENQDLLKRAINKCIMQMENLSHNWRDVFSPHVYFKVIGYLCDHISQLLIKETLSLEDIPQQECDVMVKAFTQWSTFLQNILVKDDLSPGLNILARLAPNLTRFTELCIVLDSPMQTIVDRWFNGQGPLASQFAAIEIKQLIRALFQTSEKRTAALAKIQ</sequence>
<organism evidence="4 6">
    <name type="scientific">Adineta steineri</name>
    <dbReference type="NCBI Taxonomy" id="433720"/>
    <lineage>
        <taxon>Eukaryota</taxon>
        <taxon>Metazoa</taxon>
        <taxon>Spiralia</taxon>
        <taxon>Gnathifera</taxon>
        <taxon>Rotifera</taxon>
        <taxon>Eurotatoria</taxon>
        <taxon>Bdelloidea</taxon>
        <taxon>Adinetida</taxon>
        <taxon>Adinetidae</taxon>
        <taxon>Adineta</taxon>
    </lineage>
</organism>
<dbReference type="Proteomes" id="UP000663868">
    <property type="component" value="Unassembled WGS sequence"/>
</dbReference>
<dbReference type="GO" id="GO:0005737">
    <property type="term" value="C:cytoplasm"/>
    <property type="evidence" value="ECO:0007669"/>
    <property type="project" value="GOC"/>
</dbReference>
<dbReference type="GO" id="GO:0006888">
    <property type="term" value="P:endoplasmic reticulum to Golgi vesicle-mediated transport"/>
    <property type="evidence" value="ECO:0007669"/>
    <property type="project" value="TreeGrafter"/>
</dbReference>
<dbReference type="Proteomes" id="UP000663860">
    <property type="component" value="Unassembled WGS sequence"/>
</dbReference>
<comment type="caution">
    <text evidence="4">The sequence shown here is derived from an EMBL/GenBank/DDBJ whole genome shotgun (WGS) entry which is preliminary data.</text>
</comment>
<dbReference type="AlphaFoldDB" id="A0A814N490"/>
<gene>
    <name evidence="4" type="ORF">IZO911_LOCUS22355</name>
    <name evidence="5" type="ORF">KXQ929_LOCUS21473</name>
</gene>
<dbReference type="EMBL" id="CAJNOE010000249">
    <property type="protein sequence ID" value="CAF1088365.1"/>
    <property type="molecule type" value="Genomic_DNA"/>
</dbReference>
<evidence type="ECO:0000259" key="3">
    <source>
        <dbReference type="Pfam" id="PF22766"/>
    </source>
</evidence>
<evidence type="ECO:0000259" key="2">
    <source>
        <dbReference type="Pfam" id="PF20666"/>
    </source>
</evidence>
<dbReference type="Pfam" id="PF20666">
    <property type="entry name" value="ZW10_C"/>
    <property type="match status" value="1"/>
</dbReference>
<dbReference type="EMBL" id="CAJOBB010001574">
    <property type="protein sequence ID" value="CAF3875763.1"/>
    <property type="molecule type" value="Genomic_DNA"/>
</dbReference>
<dbReference type="InterPro" id="IPR048343">
    <property type="entry name" value="ZW10_C"/>
</dbReference>
<feature type="coiled-coil region" evidence="1">
    <location>
        <begin position="20"/>
        <end position="86"/>
    </location>
</feature>
<dbReference type="InterPro" id="IPR055148">
    <property type="entry name" value="ZW10_C_2"/>
</dbReference>
<dbReference type="InterPro" id="IPR046362">
    <property type="entry name" value="Zw10/DSL1_C_sf"/>
</dbReference>
<feature type="domain" description="Centromere/kinetochore protein zw10 C-terminal" evidence="2">
    <location>
        <begin position="464"/>
        <end position="592"/>
    </location>
</feature>
<dbReference type="PANTHER" id="PTHR12205:SF0">
    <property type="entry name" value="CENTROMERE_KINETOCHORE PROTEIN ZW10 HOMOLOG"/>
    <property type="match status" value="1"/>
</dbReference>
<proteinExistence type="predicted"/>